<dbReference type="PANTHER" id="PTHR33375">
    <property type="entry name" value="CHROMOSOME-PARTITIONING PROTEIN PARB-RELATED"/>
    <property type="match status" value="1"/>
</dbReference>
<evidence type="ECO:0000313" key="3">
    <source>
        <dbReference type="EMBL" id="AKH43755.1"/>
    </source>
</evidence>
<proteinExistence type="predicted"/>
<dbReference type="EMBL" id="CP011452">
    <property type="protein sequence ID" value="AKH43755.1"/>
    <property type="molecule type" value="Genomic_DNA"/>
</dbReference>
<dbReference type="GO" id="GO:0005694">
    <property type="term" value="C:chromosome"/>
    <property type="evidence" value="ECO:0007669"/>
    <property type="project" value="TreeGrafter"/>
</dbReference>
<dbReference type="InterPro" id="IPR003115">
    <property type="entry name" value="ParB_N"/>
</dbReference>
<dbReference type="SMART" id="SM00470">
    <property type="entry name" value="ParB"/>
    <property type="match status" value="1"/>
</dbReference>
<dbReference type="InterPro" id="IPR036086">
    <property type="entry name" value="ParB/Sulfiredoxin_sf"/>
</dbReference>
<dbReference type="PANTHER" id="PTHR33375:SF7">
    <property type="entry name" value="CHROMOSOME 2-PARTITIONING PROTEIN PARB-RELATED"/>
    <property type="match status" value="1"/>
</dbReference>
<organism evidence="3 4">
    <name type="scientific">Croceibacterium atlanticum</name>
    <dbReference type="NCBI Taxonomy" id="1267766"/>
    <lineage>
        <taxon>Bacteria</taxon>
        <taxon>Pseudomonadati</taxon>
        <taxon>Pseudomonadota</taxon>
        <taxon>Alphaproteobacteria</taxon>
        <taxon>Sphingomonadales</taxon>
        <taxon>Erythrobacteraceae</taxon>
        <taxon>Croceibacterium</taxon>
    </lineage>
</organism>
<feature type="region of interest" description="Disordered" evidence="1">
    <location>
        <begin position="578"/>
        <end position="611"/>
    </location>
</feature>
<evidence type="ECO:0000256" key="1">
    <source>
        <dbReference type="SAM" id="MobiDB-lite"/>
    </source>
</evidence>
<dbReference type="SUPFAM" id="SSF109709">
    <property type="entry name" value="KorB DNA-binding domain-like"/>
    <property type="match status" value="1"/>
</dbReference>
<dbReference type="AlphaFoldDB" id="A0A0F7KY61"/>
<dbReference type="Gene3D" id="3.90.1530.30">
    <property type="match status" value="1"/>
</dbReference>
<protein>
    <submittedName>
        <fullName evidence="3">Chromosome-partitioning protein Spo0J</fullName>
    </submittedName>
</protein>
<dbReference type="Proteomes" id="UP000034392">
    <property type="component" value="Chromosome"/>
</dbReference>
<dbReference type="GO" id="GO:0007059">
    <property type="term" value="P:chromosome segregation"/>
    <property type="evidence" value="ECO:0007669"/>
    <property type="project" value="TreeGrafter"/>
</dbReference>
<accession>A0A0F7KY61</accession>
<feature type="domain" description="ParB-like N-terminal" evidence="2">
    <location>
        <begin position="4"/>
        <end position="109"/>
    </location>
</feature>
<feature type="compositionally biased region" description="Acidic residues" evidence="1">
    <location>
        <begin position="602"/>
        <end position="611"/>
    </location>
</feature>
<gene>
    <name evidence="3" type="primary">spo0C_3</name>
    <name evidence="3" type="ORF">WYH_02725</name>
</gene>
<keyword evidence="4" id="KW-1185">Reference proteome</keyword>
<dbReference type="Pfam" id="PF02195">
    <property type="entry name" value="ParB_N"/>
    <property type="match status" value="1"/>
</dbReference>
<dbReference type="OrthoDB" id="9813122at2"/>
<dbReference type="RefSeq" id="WP_046904228.1">
    <property type="nucleotide sequence ID" value="NZ_CP011452.2"/>
</dbReference>
<dbReference type="Gene3D" id="1.10.10.2830">
    <property type="match status" value="1"/>
</dbReference>
<evidence type="ECO:0000259" key="2">
    <source>
        <dbReference type="SMART" id="SM00470"/>
    </source>
</evidence>
<dbReference type="SUPFAM" id="SSF110849">
    <property type="entry name" value="ParB/Sulfiredoxin"/>
    <property type="match status" value="1"/>
</dbReference>
<dbReference type="KEGG" id="aay:WYH_02725"/>
<name>A0A0F7KY61_9SPHN</name>
<reference evidence="3" key="1">
    <citation type="submission" date="2015-05" db="EMBL/GenBank/DDBJ databases">
        <title>The complete genome of Altererythrobacter atlanticus strain 26DY36.</title>
        <authorList>
            <person name="Wu Y.-H."/>
            <person name="Cheng H."/>
            <person name="Wu X.-W."/>
        </authorList>
    </citation>
    <scope>NUCLEOTIDE SEQUENCE [LARGE SCALE GENOMIC DNA]</scope>
    <source>
        <strain evidence="3">26DY36</strain>
    </source>
</reference>
<dbReference type="STRING" id="1267766.WYH_02725"/>
<dbReference type="InterPro" id="IPR050336">
    <property type="entry name" value="Chromosome_partition/occlusion"/>
</dbReference>
<dbReference type="PATRIC" id="fig|1267766.3.peg.2761"/>
<sequence length="611" mass="66817">MQIVQIPLERLSVSALNMRRGRKLPDVSDILPSVKARGVLSPLFVRGVSSPKRDVGGKPEHFEILAGKRRYFASIEAAKECGGERSLPCIVIGEGDDAEALEISMIENLLRQEPDEVTQWESFTRLVKEGRSVDDIAATFALTETQVKRILALGNLLPHIREAYRADEIDAATMRHLTLASKAQQKAWLALFDDPETYAPRGSQLKSWLFGGTSISTAVALFDLESYSGQIVADLFGEDGYFADSDAFWQAQMAEVEKRKAAYLEAGWADAVIVPPIEQFSIWEFDHASKRKGGRVYIQLRVNGEAVFHEGYVTRREAQAAAKRARGEQVDEKPNRPELTATLASYVDLHRHAVVREALASDSALALRVAVAHMICGSVHWSVKPADHFSRNAAINDSVSGCSAEAAYSARRKQLLDLLGFDVERESLCQDRYGADLVPLVLRLLALSDEQVMQIMAFAMAETLAIGSELIELLGSHLAIDMADHWQADDAFFGLLRDKEVLVAILSEVGGAAVASANATEKGATLKGLIADHLTGVNGRPKVERWVPRWMTFPPSAYTARGGVGTVAAADRARWLAESDDTDRETCGGGDRGIEVRPDAPALEENEPLAA</sequence>
<evidence type="ECO:0000313" key="4">
    <source>
        <dbReference type="Proteomes" id="UP000034392"/>
    </source>
</evidence>